<protein>
    <submittedName>
        <fullName evidence="1">Uncharacterized protein</fullName>
    </submittedName>
</protein>
<name>A0A484H9F0_9ZZZZ</name>
<accession>A0A484H9F0</accession>
<sequence>MDSSCVVLSIIAAMSLSQETIQQYTALLNRDYSIVLEKIL</sequence>
<gene>
    <name evidence="1" type="ORF">RIEGSTA812A_PEG_271</name>
</gene>
<organism evidence="1">
    <name type="scientific">invertebrate metagenome</name>
    <dbReference type="NCBI Taxonomy" id="1711999"/>
    <lineage>
        <taxon>unclassified sequences</taxon>
        <taxon>metagenomes</taxon>
        <taxon>organismal metagenomes</taxon>
    </lineage>
</organism>
<reference evidence="1" key="1">
    <citation type="submission" date="2018-10" db="EMBL/GenBank/DDBJ databases">
        <authorList>
            <person name="Gruber-Vodicka H."/>
            <person name="Jaeckle O."/>
        </authorList>
    </citation>
    <scope>NUCLEOTIDE SEQUENCE</scope>
</reference>
<evidence type="ECO:0000313" key="1">
    <source>
        <dbReference type="EMBL" id="VBB68798.1"/>
    </source>
</evidence>
<proteinExistence type="predicted"/>
<dbReference type="AlphaFoldDB" id="A0A484H9F0"/>
<dbReference type="EMBL" id="LR026963">
    <property type="protein sequence ID" value="VBB68798.1"/>
    <property type="molecule type" value="Genomic_DNA"/>
</dbReference>